<evidence type="ECO:0000313" key="3">
    <source>
        <dbReference type="Proteomes" id="UP001597532"/>
    </source>
</evidence>
<feature type="signal peptide" evidence="1">
    <location>
        <begin position="1"/>
        <end position="21"/>
    </location>
</feature>
<gene>
    <name evidence="2" type="ORF">ACFS1K_08300</name>
</gene>
<dbReference type="SUPFAM" id="SSF160574">
    <property type="entry name" value="BT0923-like"/>
    <property type="match status" value="1"/>
</dbReference>
<evidence type="ECO:0008006" key="4">
    <source>
        <dbReference type="Google" id="ProtNLM"/>
    </source>
</evidence>
<keyword evidence="3" id="KW-1185">Reference proteome</keyword>
<accession>A0ABW5VHW4</accession>
<proteinExistence type="predicted"/>
<reference evidence="3" key="1">
    <citation type="journal article" date="2019" name="Int. J. Syst. Evol. Microbiol.">
        <title>The Global Catalogue of Microorganisms (GCM) 10K type strain sequencing project: providing services to taxonomists for standard genome sequencing and annotation.</title>
        <authorList>
            <consortium name="The Broad Institute Genomics Platform"/>
            <consortium name="The Broad Institute Genome Sequencing Center for Infectious Disease"/>
            <person name="Wu L."/>
            <person name="Ma J."/>
        </authorList>
    </citation>
    <scope>NUCLEOTIDE SEQUENCE [LARGE SCALE GENOMIC DNA]</scope>
    <source>
        <strain evidence="3">KCTC 52924</strain>
    </source>
</reference>
<name>A0ABW5VHW4_9FLAO</name>
<dbReference type="Gene3D" id="3.10.450.360">
    <property type="match status" value="1"/>
</dbReference>
<dbReference type="RefSeq" id="WP_251807819.1">
    <property type="nucleotide sequence ID" value="NZ_CP166679.1"/>
</dbReference>
<keyword evidence="1" id="KW-0732">Signal</keyword>
<organism evidence="2 3">
    <name type="scientific">Arenibacter antarcticus</name>
    <dbReference type="NCBI Taxonomy" id="2040469"/>
    <lineage>
        <taxon>Bacteria</taxon>
        <taxon>Pseudomonadati</taxon>
        <taxon>Bacteroidota</taxon>
        <taxon>Flavobacteriia</taxon>
        <taxon>Flavobacteriales</taxon>
        <taxon>Flavobacteriaceae</taxon>
        <taxon>Arenibacter</taxon>
    </lineage>
</organism>
<dbReference type="EMBL" id="JBHUOK010000029">
    <property type="protein sequence ID" value="MFD2789758.1"/>
    <property type="molecule type" value="Genomic_DNA"/>
</dbReference>
<sequence length="175" mass="20282">MKKSFFLITLLCLAVMGFSQSNDDETQNKEVKLEGITITPISNYTYHSMVSNESTPEYVQNLQKEVANYDVTENPNFKGDYDDFKVIFSQTNGRIIATYGNDGKVISTFEKFKDVAPPLSVRNEIFKLYPNWKIHKDIYRVTYYKDKGVKKVYQLQIQNGNDKKNLRVDHEGNLL</sequence>
<feature type="chain" id="PRO_5046283086" description="Beta-lactamase-inhibitor-like, PepSY-like" evidence="1">
    <location>
        <begin position="22"/>
        <end position="175"/>
    </location>
</feature>
<dbReference type="Proteomes" id="UP001597532">
    <property type="component" value="Unassembled WGS sequence"/>
</dbReference>
<protein>
    <recommendedName>
        <fullName evidence="4">Beta-lactamase-inhibitor-like, PepSY-like</fullName>
    </recommendedName>
</protein>
<evidence type="ECO:0000256" key="1">
    <source>
        <dbReference type="SAM" id="SignalP"/>
    </source>
</evidence>
<evidence type="ECO:0000313" key="2">
    <source>
        <dbReference type="EMBL" id="MFD2789758.1"/>
    </source>
</evidence>
<comment type="caution">
    <text evidence="2">The sequence shown here is derived from an EMBL/GenBank/DDBJ whole genome shotgun (WGS) entry which is preliminary data.</text>
</comment>